<dbReference type="Proteomes" id="UP001152484">
    <property type="component" value="Unassembled WGS sequence"/>
</dbReference>
<proteinExistence type="predicted"/>
<keyword evidence="4" id="KW-1185">Reference proteome</keyword>
<evidence type="ECO:0000256" key="2">
    <source>
        <dbReference type="SAM" id="MobiDB-lite"/>
    </source>
</evidence>
<organism evidence="3 4">
    <name type="scientific">Cuscuta europaea</name>
    <name type="common">European dodder</name>
    <dbReference type="NCBI Taxonomy" id="41803"/>
    <lineage>
        <taxon>Eukaryota</taxon>
        <taxon>Viridiplantae</taxon>
        <taxon>Streptophyta</taxon>
        <taxon>Embryophyta</taxon>
        <taxon>Tracheophyta</taxon>
        <taxon>Spermatophyta</taxon>
        <taxon>Magnoliopsida</taxon>
        <taxon>eudicotyledons</taxon>
        <taxon>Gunneridae</taxon>
        <taxon>Pentapetalae</taxon>
        <taxon>asterids</taxon>
        <taxon>lamiids</taxon>
        <taxon>Solanales</taxon>
        <taxon>Convolvulaceae</taxon>
        <taxon>Cuscuteae</taxon>
        <taxon>Cuscuta</taxon>
        <taxon>Cuscuta subgen. Cuscuta</taxon>
    </lineage>
</organism>
<evidence type="ECO:0000313" key="3">
    <source>
        <dbReference type="EMBL" id="CAH9081152.1"/>
    </source>
</evidence>
<evidence type="ECO:0000313" key="4">
    <source>
        <dbReference type="Proteomes" id="UP001152484"/>
    </source>
</evidence>
<keyword evidence="1" id="KW-0175">Coiled coil</keyword>
<reference evidence="3" key="1">
    <citation type="submission" date="2022-07" db="EMBL/GenBank/DDBJ databases">
        <authorList>
            <person name="Macas J."/>
            <person name="Novak P."/>
            <person name="Neumann P."/>
        </authorList>
    </citation>
    <scope>NUCLEOTIDE SEQUENCE</scope>
</reference>
<evidence type="ECO:0000256" key="1">
    <source>
        <dbReference type="SAM" id="Coils"/>
    </source>
</evidence>
<protein>
    <submittedName>
        <fullName evidence="3">Uncharacterized protein</fullName>
    </submittedName>
</protein>
<feature type="region of interest" description="Disordered" evidence="2">
    <location>
        <begin position="246"/>
        <end position="299"/>
    </location>
</feature>
<feature type="coiled-coil region" evidence="1">
    <location>
        <begin position="100"/>
        <end position="148"/>
    </location>
</feature>
<gene>
    <name evidence="3" type="ORF">CEURO_LOCUS7788</name>
</gene>
<sequence length="299" mass="32191">MTSTAPCPPSGIGGEASLPREDIQFSLPKGAAITHGTVDPREFLGGATPALDRRALGKLDDEGLKSKILRSSLTACIALGEHARRFDEWRLQKAQQEESFKKLIHDNAEAMRQMAQLERDLQQARAEAEKAANEKAKVEKAVVEAAKKASEDAGAAKAEAAAGAVAAFMTEDWKAEGNKDWVASVVESSADGWVKGPGAMWLARKGEDYYAGGEFFTQALIYRRLARHLKIEPMAFDPAAYGLPPPLQPDIRVPLPEGVESPELEDSELLKEAEGDEAEADTEVISKPSEEAAPGADNI</sequence>
<accession>A0A9P0YZP1</accession>
<dbReference type="EMBL" id="CAMAPE010000014">
    <property type="protein sequence ID" value="CAH9081152.1"/>
    <property type="molecule type" value="Genomic_DNA"/>
</dbReference>
<comment type="caution">
    <text evidence="3">The sequence shown here is derived from an EMBL/GenBank/DDBJ whole genome shotgun (WGS) entry which is preliminary data.</text>
</comment>
<dbReference type="AlphaFoldDB" id="A0A9P0YZP1"/>
<name>A0A9P0YZP1_CUSEU</name>
<dbReference type="OrthoDB" id="1324367at2759"/>